<evidence type="ECO:0000313" key="9">
    <source>
        <dbReference type="EMBL" id="KKB79286.1"/>
    </source>
</evidence>
<dbReference type="GO" id="GO:0005737">
    <property type="term" value="C:cytoplasm"/>
    <property type="evidence" value="ECO:0007669"/>
    <property type="project" value="UniProtKB-SubCell"/>
</dbReference>
<evidence type="ECO:0000256" key="7">
    <source>
        <dbReference type="HAMAP-Rule" id="MF_00868"/>
    </source>
</evidence>
<comment type="similarity">
    <text evidence="7">Belongs to the cysteine synthase/cystathionine beta-synthase family. Cds1 subfamily.</text>
</comment>
<keyword evidence="3 7" id="KW-0963">Cytoplasm</keyword>
<protein>
    <recommendedName>
        <fullName evidence="7">L-cysteine desulfhydrase Cds1</fullName>
        <ecNumber evidence="7">4.4.1.1</ecNumber>
    </recommendedName>
</protein>
<feature type="domain" description="Tryptophan synthase beta chain-like PALP" evidence="8">
    <location>
        <begin position="39"/>
        <end position="319"/>
    </location>
</feature>
<dbReference type="GO" id="GO:0016829">
    <property type="term" value="F:lyase activity"/>
    <property type="evidence" value="ECO:0007669"/>
    <property type="project" value="UniProtKB-KW"/>
</dbReference>
<comment type="catalytic activity">
    <reaction evidence="7">
        <text>L-cysteine + H2O = hydrogen sulfide + pyruvate + NH4(+) + H(+)</text>
        <dbReference type="Rhea" id="RHEA:24931"/>
        <dbReference type="ChEBI" id="CHEBI:15361"/>
        <dbReference type="ChEBI" id="CHEBI:15377"/>
        <dbReference type="ChEBI" id="CHEBI:15378"/>
        <dbReference type="ChEBI" id="CHEBI:28938"/>
        <dbReference type="ChEBI" id="CHEBI:29919"/>
        <dbReference type="ChEBI" id="CHEBI:35235"/>
        <dbReference type="EC" id="4.4.1.1"/>
    </reaction>
</comment>
<evidence type="ECO:0000256" key="2">
    <source>
        <dbReference type="ARBA" id="ARBA00004496"/>
    </source>
</evidence>
<dbReference type="InterPro" id="IPR050214">
    <property type="entry name" value="Cys_Synth/Cystath_Beta-Synth"/>
</dbReference>
<dbReference type="Proteomes" id="UP000033514">
    <property type="component" value="Unassembled WGS sequence"/>
</dbReference>
<dbReference type="PANTHER" id="PTHR10314">
    <property type="entry name" value="CYSTATHIONINE BETA-SYNTHASE"/>
    <property type="match status" value="1"/>
</dbReference>
<organism evidence="9 10">
    <name type="scientific">Devosia soli</name>
    <dbReference type="NCBI Taxonomy" id="361041"/>
    <lineage>
        <taxon>Bacteria</taxon>
        <taxon>Pseudomonadati</taxon>
        <taxon>Pseudomonadota</taxon>
        <taxon>Alphaproteobacteria</taxon>
        <taxon>Hyphomicrobiales</taxon>
        <taxon>Devosiaceae</taxon>
        <taxon>Devosia</taxon>
    </lineage>
</organism>
<dbReference type="PATRIC" id="fig|361041.3.peg.1112"/>
<dbReference type="Pfam" id="PF00291">
    <property type="entry name" value="PALP"/>
    <property type="match status" value="1"/>
</dbReference>
<comment type="cofactor">
    <cofactor evidence="1 7">
        <name>pyridoxal 5'-phosphate</name>
        <dbReference type="ChEBI" id="CHEBI:597326"/>
    </cofactor>
</comment>
<dbReference type="SUPFAM" id="SSF53686">
    <property type="entry name" value="Tryptophan synthase beta subunit-like PLP-dependent enzymes"/>
    <property type="match status" value="1"/>
</dbReference>
<evidence type="ECO:0000256" key="5">
    <source>
        <dbReference type="ARBA" id="ARBA00023239"/>
    </source>
</evidence>
<dbReference type="EC" id="4.4.1.1" evidence="7"/>
<dbReference type="AlphaFoldDB" id="A0A0F5LA64"/>
<dbReference type="GO" id="GO:0019450">
    <property type="term" value="P:L-cysteine catabolic process to pyruvate"/>
    <property type="evidence" value="ECO:0007669"/>
    <property type="project" value="UniProtKB-UniRule"/>
</dbReference>
<dbReference type="HAMAP" id="MF_00868">
    <property type="entry name" value="Cds1"/>
    <property type="match status" value="1"/>
</dbReference>
<comment type="function">
    <text evidence="7">A cysteine desulfhydrase that generates hydrogen sulfide, H(2)S. The H(2)S produced by this enzyme may modulate central metabolism.</text>
</comment>
<proteinExistence type="inferred from homology"/>
<gene>
    <name evidence="7" type="primary">cds1</name>
    <name evidence="9" type="ORF">VW35_08810</name>
</gene>
<dbReference type="Gene3D" id="3.40.50.1100">
    <property type="match status" value="2"/>
</dbReference>
<accession>A0A0F5LA64</accession>
<dbReference type="OrthoDB" id="7624112at2"/>
<dbReference type="FunFam" id="3.40.50.1100:FF:000015">
    <property type="entry name" value="Cysteine synthase B"/>
    <property type="match status" value="1"/>
</dbReference>
<evidence type="ECO:0000256" key="6">
    <source>
        <dbReference type="ARBA" id="ARBA00055251"/>
    </source>
</evidence>
<comment type="subcellular location">
    <subcellularLocation>
        <location evidence="2">Cytoplasm</location>
    </subcellularLocation>
</comment>
<dbReference type="EMBL" id="LAJG01000015">
    <property type="protein sequence ID" value="KKB79286.1"/>
    <property type="molecule type" value="Genomic_DNA"/>
</dbReference>
<dbReference type="STRING" id="361041.VW35_08810"/>
<comment type="caution">
    <text evidence="9">The sequence shown here is derived from an EMBL/GenBank/DDBJ whole genome shotgun (WGS) entry which is preliminary data.</text>
</comment>
<feature type="modified residue" description="N6-(pyridoxal phosphate)lysine" evidence="7">
    <location>
        <position position="57"/>
    </location>
</feature>
<keyword evidence="4 7" id="KW-0663">Pyridoxal phosphate</keyword>
<evidence type="ECO:0000259" key="8">
    <source>
        <dbReference type="Pfam" id="PF00291"/>
    </source>
</evidence>
<dbReference type="InterPro" id="IPR047586">
    <property type="entry name" value="Cds1"/>
</dbReference>
<evidence type="ECO:0000313" key="10">
    <source>
        <dbReference type="Proteomes" id="UP000033514"/>
    </source>
</evidence>
<dbReference type="InterPro" id="IPR036052">
    <property type="entry name" value="TrpB-like_PALP_sf"/>
</dbReference>
<evidence type="ECO:0000256" key="4">
    <source>
        <dbReference type="ARBA" id="ARBA00022898"/>
    </source>
</evidence>
<dbReference type="GO" id="GO:0030170">
    <property type="term" value="F:pyridoxal phosphate binding"/>
    <property type="evidence" value="ECO:0007669"/>
    <property type="project" value="UniProtKB-UniRule"/>
</dbReference>
<reference evidence="9 10" key="1">
    <citation type="submission" date="2015-03" db="EMBL/GenBank/DDBJ databases">
        <authorList>
            <person name="Hassan Y.I."/>
            <person name="Lepp D."/>
            <person name="Zhou T."/>
        </authorList>
    </citation>
    <scope>NUCLEOTIDE SEQUENCE [LARGE SCALE GENOMIC DNA]</scope>
    <source>
        <strain evidence="9 10">GH2-10</strain>
    </source>
</reference>
<comment type="function">
    <text evidence="6">A cysteine desulfhydrase that generates hydrogen sulfide, H(2)S. The H(2)S produced by this enzyme stimulates respiration in M.tuberculosis, mediated primarily via cytochrome bd with a lesser contribution from cytochrome bc1/aa3. H(2)S modulates the balance between respiration and glycolysis, and also contributes to redox homeostasis. Probably eliminates toxic levels of Cys (which can induce oxidative stress).</text>
</comment>
<dbReference type="InterPro" id="IPR001926">
    <property type="entry name" value="TrpB-like_PALP"/>
</dbReference>
<name>A0A0F5LA64_9HYPH</name>
<keyword evidence="10" id="KW-1185">Reference proteome</keyword>
<sequence length="375" mass="41339">MVPEENSEFWPSRAIRLLDADAQRSADSHLIPMALPGFPNVDFYFKDESCHPTGSLKHRLARSLILYGLCNGVIGPDTALVEASSGSTAVSEAYYARLLGLKFYAVLPRTTSCTKIEAIEQYGGHCVLVDEPSAIYDEARNLAARTGGHYLDQFTFAERATDWRGNNNIAESIFRQMAMERHPIPRWVVMSPGTGGTSATIGRYILYKSLPTELCVPDPEFSAFYEGWTETGSTCCCKRGSRIEGIGRPRMEASFLPNVVDAMLKIPDSASIAASRVLSKRLSRRVGGSTGTNFIGLLWAASGMLSRNDAGSVVSLICDSGERYAQTYFSDDWLIEQGIDITEDMDRIEKVMATGVFDTALIRGHCTQAQRRLRE</sequence>
<evidence type="ECO:0000256" key="1">
    <source>
        <dbReference type="ARBA" id="ARBA00001933"/>
    </source>
</evidence>
<evidence type="ECO:0000256" key="3">
    <source>
        <dbReference type="ARBA" id="ARBA00022490"/>
    </source>
</evidence>
<keyword evidence="5 7" id="KW-0456">Lyase</keyword>